<feature type="domain" description="Glucose-6-phosphate dehydrogenase NAD-binding" evidence="8">
    <location>
        <begin position="6"/>
        <end position="172"/>
    </location>
</feature>
<comment type="catalytic activity">
    <reaction evidence="6">
        <text>D-glucose 6-phosphate + NADP(+) = 6-phospho-D-glucono-1,5-lactone + NADPH + H(+)</text>
        <dbReference type="Rhea" id="RHEA:15841"/>
        <dbReference type="ChEBI" id="CHEBI:15378"/>
        <dbReference type="ChEBI" id="CHEBI:57783"/>
        <dbReference type="ChEBI" id="CHEBI:57955"/>
        <dbReference type="ChEBI" id="CHEBI:58349"/>
        <dbReference type="ChEBI" id="CHEBI:61548"/>
        <dbReference type="EC" id="1.1.1.49"/>
    </reaction>
</comment>
<dbReference type="GO" id="GO:0004345">
    <property type="term" value="F:glucose-6-phosphate dehydrogenase activity"/>
    <property type="evidence" value="ECO:0007669"/>
    <property type="project" value="UniProtKB-UniRule"/>
</dbReference>
<dbReference type="HAMAP" id="MF_00966">
    <property type="entry name" value="G6PD"/>
    <property type="match status" value="1"/>
</dbReference>
<evidence type="ECO:0000256" key="6">
    <source>
        <dbReference type="HAMAP-Rule" id="MF_00966"/>
    </source>
</evidence>
<gene>
    <name evidence="6" type="primary">zwf</name>
    <name evidence="10" type="ORF">SAMN05660464_1040</name>
</gene>
<dbReference type="GO" id="GO:0006006">
    <property type="term" value="P:glucose metabolic process"/>
    <property type="evidence" value="ECO:0007669"/>
    <property type="project" value="UniProtKB-KW"/>
</dbReference>
<evidence type="ECO:0000256" key="5">
    <source>
        <dbReference type="ARBA" id="ARBA00023277"/>
    </source>
</evidence>
<feature type="region of interest" description="Disordered" evidence="7">
    <location>
        <begin position="440"/>
        <end position="465"/>
    </location>
</feature>
<keyword evidence="5 6" id="KW-0119">Carbohydrate metabolism</keyword>
<feature type="binding site" evidence="6">
    <location>
        <position position="203"/>
    </location>
    <ligand>
        <name>substrate</name>
    </ligand>
</feature>
<dbReference type="GO" id="GO:0050661">
    <property type="term" value="F:NADP binding"/>
    <property type="evidence" value="ECO:0007669"/>
    <property type="project" value="UniProtKB-UniRule"/>
</dbReference>
<dbReference type="STRING" id="1523247.SAMN05660464_1040"/>
<dbReference type="SUPFAM" id="SSF51735">
    <property type="entry name" value="NAD(P)-binding Rossmann-fold domains"/>
    <property type="match status" value="1"/>
</dbReference>
<dbReference type="AlphaFoldDB" id="A0A1I5JU40"/>
<comment type="pathway">
    <text evidence="1 6">Carbohydrate degradation; pentose phosphate pathway; D-ribulose 5-phosphate from D-glucose 6-phosphate (oxidative stage): step 1/3.</text>
</comment>
<dbReference type="Pfam" id="PF02781">
    <property type="entry name" value="G6PD_C"/>
    <property type="match status" value="1"/>
</dbReference>
<protein>
    <recommendedName>
        <fullName evidence="6">Glucose-6-phosphate 1-dehydrogenase</fullName>
        <shortName evidence="6">G6PD</shortName>
        <ecNumber evidence="6">1.1.1.49</ecNumber>
    </recommendedName>
</protein>
<feature type="binding site" evidence="6">
    <location>
        <position position="222"/>
    </location>
    <ligand>
        <name>substrate</name>
    </ligand>
</feature>
<feature type="active site" description="Proton acceptor" evidence="6">
    <location>
        <position position="227"/>
    </location>
</feature>
<dbReference type="RefSeq" id="WP_091107385.1">
    <property type="nucleotide sequence ID" value="NZ_FOWQ01000001.1"/>
</dbReference>
<dbReference type="InterPro" id="IPR022674">
    <property type="entry name" value="G6P_DH_NAD-bd"/>
</dbReference>
<feature type="binding site" evidence="6">
    <location>
        <position position="165"/>
    </location>
    <ligand>
        <name>substrate</name>
    </ligand>
</feature>
<dbReference type="GO" id="GO:0009051">
    <property type="term" value="P:pentose-phosphate shunt, oxidative branch"/>
    <property type="evidence" value="ECO:0007669"/>
    <property type="project" value="TreeGrafter"/>
</dbReference>
<keyword evidence="3 6" id="KW-0521">NADP</keyword>
<evidence type="ECO:0000256" key="2">
    <source>
        <dbReference type="ARBA" id="ARBA00022526"/>
    </source>
</evidence>
<dbReference type="Gene3D" id="3.30.360.10">
    <property type="entry name" value="Dihydrodipicolinate Reductase, domain 2"/>
    <property type="match status" value="1"/>
</dbReference>
<dbReference type="InterPro" id="IPR036291">
    <property type="entry name" value="NAD(P)-bd_dom_sf"/>
</dbReference>
<feature type="binding site" evidence="6">
    <location>
        <position position="169"/>
    </location>
    <ligand>
        <name>substrate</name>
    </ligand>
</feature>
<evidence type="ECO:0000256" key="1">
    <source>
        <dbReference type="ARBA" id="ARBA00004937"/>
    </source>
</evidence>
<evidence type="ECO:0000259" key="8">
    <source>
        <dbReference type="Pfam" id="PF00479"/>
    </source>
</evidence>
<proteinExistence type="inferred from homology"/>
<dbReference type="GO" id="GO:0005829">
    <property type="term" value="C:cytosol"/>
    <property type="evidence" value="ECO:0007669"/>
    <property type="project" value="TreeGrafter"/>
</dbReference>
<dbReference type="NCBIfam" id="NF009492">
    <property type="entry name" value="PRK12853.1-3"/>
    <property type="match status" value="1"/>
</dbReference>
<keyword evidence="2 6" id="KW-0313">Glucose metabolism</keyword>
<dbReference type="UniPathway" id="UPA00115">
    <property type="reaction ID" value="UER00408"/>
</dbReference>
<feature type="binding site" evidence="6">
    <location>
        <position position="135"/>
    </location>
    <ligand>
        <name>NADP(+)</name>
        <dbReference type="ChEBI" id="CHEBI:58349"/>
    </ligand>
</feature>
<evidence type="ECO:0000256" key="3">
    <source>
        <dbReference type="ARBA" id="ARBA00022857"/>
    </source>
</evidence>
<dbReference type="PANTHER" id="PTHR23429:SF0">
    <property type="entry name" value="GLUCOSE-6-PHOSPHATE 1-DEHYDROGENASE"/>
    <property type="match status" value="1"/>
</dbReference>
<feature type="binding site" evidence="6">
    <location>
        <begin position="84"/>
        <end position="85"/>
    </location>
    <ligand>
        <name>NADP(+)</name>
        <dbReference type="ChEBI" id="CHEBI:58349"/>
    </ligand>
</feature>
<comment type="caution">
    <text evidence="6">Lacks conserved residue(s) required for the propagation of feature annotation.</text>
</comment>
<dbReference type="Gene3D" id="3.40.50.720">
    <property type="entry name" value="NAD(P)-binding Rossmann-like Domain"/>
    <property type="match status" value="1"/>
</dbReference>
<evidence type="ECO:0000256" key="4">
    <source>
        <dbReference type="ARBA" id="ARBA00023002"/>
    </source>
</evidence>
<keyword evidence="11" id="KW-1185">Reference proteome</keyword>
<dbReference type="PRINTS" id="PR00079">
    <property type="entry name" value="G6PDHDRGNASE"/>
</dbReference>
<dbReference type="SUPFAM" id="SSF55347">
    <property type="entry name" value="Glyceraldehyde-3-phosphate dehydrogenase-like, C-terminal domain"/>
    <property type="match status" value="1"/>
</dbReference>
<name>A0A1I5JU40_9ACTN</name>
<feature type="binding site" evidence="6">
    <location>
        <position position="43"/>
    </location>
    <ligand>
        <name>NADP(+)</name>
        <dbReference type="ChEBI" id="CHEBI:58349"/>
    </ligand>
</feature>
<evidence type="ECO:0000259" key="9">
    <source>
        <dbReference type="Pfam" id="PF02781"/>
    </source>
</evidence>
<dbReference type="PIRSF" id="PIRSF000110">
    <property type="entry name" value="G6PD"/>
    <property type="match status" value="1"/>
</dbReference>
<dbReference type="InterPro" id="IPR022675">
    <property type="entry name" value="G6P_DH_C"/>
</dbReference>
<dbReference type="OrthoDB" id="9802739at2"/>
<sequence length="465" mass="50546">MSRSFVVLGGTGDLTGRLLLPSLARLHETGVLGDESGLLAVARDEWDRRAYREWARGRLAAHAGELPEATRDRLVGRLDFAARDVTDPDDLRAALSRVDGEPVVYLALPHTLFRPTLTALAEVGLPEGARVVVEKPFGTDRADARVLNELLHRLLPEEAVFRVDHFLAKQTVLDVLGLRFANRVFEPVWNAAHVERVDIVADETLGLEGRAGYYDRAGALRDMVQNHLLQLLAVVAMEPPLTVDASSLPARKADVLRAVRPPADVRAASVRGRYTAGTVAGRAVPAYTDEDGVDPARQTETYAELTVTVDNWRWAGVPFRLRSGKALGAARQEIVVRFRPVPHLPFLDAEPEPDVLRLSLSPDAIALEVDLNGTGDPFDLEREVLAARMAPHDLPAYALLLRELLDGDTTPSISDVEAEESWRIVEPVLAAWAAGEVPLREYPAGSGGPAGHPPPPAPARPETSA</sequence>
<organism evidence="10 11">
    <name type="scientific">Geodermatophilus dictyosporus</name>
    <dbReference type="NCBI Taxonomy" id="1523247"/>
    <lineage>
        <taxon>Bacteria</taxon>
        <taxon>Bacillati</taxon>
        <taxon>Actinomycetota</taxon>
        <taxon>Actinomycetes</taxon>
        <taxon>Geodermatophilales</taxon>
        <taxon>Geodermatophilaceae</taxon>
        <taxon>Geodermatophilus</taxon>
    </lineage>
</organism>
<dbReference type="Pfam" id="PF00479">
    <property type="entry name" value="G6PD_N"/>
    <property type="match status" value="1"/>
</dbReference>
<dbReference type="EMBL" id="FOWQ01000001">
    <property type="protein sequence ID" value="SFO76265.1"/>
    <property type="molecule type" value="Genomic_DNA"/>
</dbReference>
<dbReference type="EC" id="1.1.1.49" evidence="6"/>
<accession>A0A1I5JU40</accession>
<evidence type="ECO:0000256" key="7">
    <source>
        <dbReference type="SAM" id="MobiDB-lite"/>
    </source>
</evidence>
<comment type="function">
    <text evidence="6">Catalyzes the oxidation of glucose 6-phosphate to 6-phosphogluconolactone.</text>
</comment>
<dbReference type="Proteomes" id="UP000198857">
    <property type="component" value="Unassembled WGS sequence"/>
</dbReference>
<dbReference type="InterPro" id="IPR001282">
    <property type="entry name" value="G6P_DH"/>
</dbReference>
<keyword evidence="4 6" id="KW-0560">Oxidoreductase</keyword>
<evidence type="ECO:0000313" key="11">
    <source>
        <dbReference type="Proteomes" id="UP000198857"/>
    </source>
</evidence>
<feature type="binding site" evidence="6">
    <location>
        <position position="325"/>
    </location>
    <ligand>
        <name>substrate</name>
    </ligand>
</feature>
<reference evidence="11" key="1">
    <citation type="submission" date="2016-10" db="EMBL/GenBank/DDBJ databases">
        <authorList>
            <person name="Varghese N."/>
            <person name="Submissions S."/>
        </authorList>
    </citation>
    <scope>NUCLEOTIDE SEQUENCE [LARGE SCALE GENOMIC DNA]</scope>
    <source>
        <strain evidence="11">DSM 44208</strain>
    </source>
</reference>
<dbReference type="PANTHER" id="PTHR23429">
    <property type="entry name" value="GLUCOSE-6-PHOSPHATE 1-DEHYDROGENASE G6PD"/>
    <property type="match status" value="1"/>
</dbReference>
<feature type="domain" description="Glucose-6-phosphate dehydrogenase C-terminal" evidence="9">
    <location>
        <begin position="178"/>
        <end position="450"/>
    </location>
</feature>
<evidence type="ECO:0000313" key="10">
    <source>
        <dbReference type="EMBL" id="SFO76265.1"/>
    </source>
</evidence>
<comment type="similarity">
    <text evidence="6">Belongs to the glucose-6-phosphate dehydrogenase family.</text>
</comment>